<sequence>MSTLNKELVFLILQFLNEEGFKGAAHMLENETGFYFNMEFFGELILSGSWDEAERYLAGFTKLDDNRCSTKIFFEIRKQKFLEALDKNERAKALDILMKDLKVFTPNNEALFMEMTQLLTLNDIREHDSLSMYGDTESARQILMLEVKKIIEANPLFHDKLKFPSIRSQRLRRLINQGLNWQHIHCTLPQPNPNISTLFVDHVCLPPEDQLLSTSSDNNLLATSMPAPISPASSISTPSTVSHSEISSGAICLGGSTNLDGLKNTNGLSEIFPLETSNKETSAVTHPGESFFNIDNDFSTVIHPDQSIFKIPDDLPKSRQKNNTFESCRQINNTDLPKTVARILNEGSSPMSMDFHPVKQTILLVGTNMGDIGLWEVSSGEKLLSRNFKVWDIGACSMKFKQAALLKDPCVSVNCIAWSPEGSLFGAAYSKHMVQIYSYVGANDVQQQMEIDAHVGGVNDLAFSAPEKKHLVITCGDDKMIKVWDVTTGVRMYSFEGHDAAIYSICPHSKEGIHFIFSTSVDGNIKAWLYDNMGARVDYDAPGLGCTSMAYSADDKRLFSCGTSKCGESFLVEWNESEGAIKRIYHGLQKNSLAVVQFDIMKNQFLAAGDEHVIKIWDVDNVDLFSTIDADGGLPANPRIRFNKDGTLLAVFANENRIKILATDCGLQLLHKSENCSVDDSRVLSDTFRKLAINPASTVTCAGVADEALENGDSKSLEAVKYEFTGKADQNLFEMNKRSQCQTLRLPSYIKANKISKLAYNNAGNAILALASNGIHLFWKWQLNDLNMSGKATTEVLPQQWQPKSGPRLMTNDLTDTKYGETLSCFALSKNDSYLMSSSGGKISLFNMVTFKTMLCIRPAPPATTSLAFLPQDNNVVAIGRDDSTILIYNVRLAKVISKLEGHSKRVSSLAFSKALNLLVSSGADSQILVWNVKGWEKHRSGFLQIPDEKKHEALLDTHVQFHQDQTRFLVVHESCLSIYEARDLECLKQWVRGDLVPISQATFSCDSQMVYATFVDGSVSIFDASRLELHCRITSTAYLPFSSCDDGYPLVIAAHPQKPNQFAVGLSNGGVIVFEPLNPAGKWSTLPPYEDGSEGAMPVESDVD</sequence>
<dbReference type="InterPro" id="IPR054080">
    <property type="entry name" value="TPR1-like_2nd"/>
</dbReference>
<dbReference type="InterPro" id="IPR036322">
    <property type="entry name" value="WD40_repeat_dom_sf"/>
</dbReference>
<evidence type="ECO:0000313" key="6">
    <source>
        <dbReference type="EMBL" id="KAJ9167705.1"/>
    </source>
</evidence>
<dbReference type="PROSITE" id="PS50896">
    <property type="entry name" value="LISH"/>
    <property type="match status" value="1"/>
</dbReference>
<dbReference type="InterPro" id="IPR006594">
    <property type="entry name" value="LisH"/>
</dbReference>
<feature type="domain" description="CTLH" evidence="5">
    <location>
        <begin position="34"/>
        <end position="92"/>
    </location>
</feature>
<keyword evidence="7" id="KW-1185">Reference proteome</keyword>
<feature type="repeat" description="WD" evidence="3">
    <location>
        <begin position="900"/>
        <end position="941"/>
    </location>
</feature>
<dbReference type="Pfam" id="PF21359">
    <property type="entry name" value="zf_topless"/>
    <property type="match status" value="1"/>
</dbReference>
<dbReference type="PROSITE" id="PS50294">
    <property type="entry name" value="WD_REPEATS_REGION"/>
    <property type="match status" value="2"/>
</dbReference>
<gene>
    <name evidence="6" type="ORF">P3X46_019312</name>
</gene>
<keyword evidence="1 3" id="KW-0853">WD repeat</keyword>
<dbReference type="PROSITE" id="PS50082">
    <property type="entry name" value="WD_REPEATS_2"/>
    <property type="match status" value="2"/>
</dbReference>
<dbReference type="PANTHER" id="PTHR44083">
    <property type="entry name" value="TOPLESS-RELATED PROTEIN 1-RELATED"/>
    <property type="match status" value="1"/>
</dbReference>
<feature type="region of interest" description="Disordered" evidence="4">
    <location>
        <begin position="1086"/>
        <end position="1105"/>
    </location>
</feature>
<dbReference type="InterPro" id="IPR054532">
    <property type="entry name" value="TPL_SMU1_LisH-like"/>
</dbReference>
<dbReference type="PROSITE" id="PS00678">
    <property type="entry name" value="WD_REPEATS_1"/>
    <property type="match status" value="2"/>
</dbReference>
<dbReference type="InterPro" id="IPR027728">
    <property type="entry name" value="Topless_fam"/>
</dbReference>
<evidence type="ECO:0000256" key="3">
    <source>
        <dbReference type="PROSITE-ProRule" id="PRU00221"/>
    </source>
</evidence>
<dbReference type="SUPFAM" id="SSF50978">
    <property type="entry name" value="WD40 repeat-like"/>
    <property type="match status" value="1"/>
</dbReference>
<evidence type="ECO:0000259" key="5">
    <source>
        <dbReference type="PROSITE" id="PS50897"/>
    </source>
</evidence>
<evidence type="ECO:0000256" key="1">
    <source>
        <dbReference type="ARBA" id="ARBA00022574"/>
    </source>
</evidence>
<dbReference type="InterPro" id="IPR019775">
    <property type="entry name" value="WD40_repeat_CS"/>
</dbReference>
<dbReference type="InterPro" id="IPR048419">
    <property type="entry name" value="Topless_Znf"/>
</dbReference>
<accession>A0ABQ9LK89</accession>
<organism evidence="6 7">
    <name type="scientific">Hevea brasiliensis</name>
    <name type="common">Para rubber tree</name>
    <name type="synonym">Siphonia brasiliensis</name>
    <dbReference type="NCBI Taxonomy" id="3981"/>
    <lineage>
        <taxon>Eukaryota</taxon>
        <taxon>Viridiplantae</taxon>
        <taxon>Streptophyta</taxon>
        <taxon>Embryophyta</taxon>
        <taxon>Tracheophyta</taxon>
        <taxon>Spermatophyta</taxon>
        <taxon>Magnoliopsida</taxon>
        <taxon>eudicotyledons</taxon>
        <taxon>Gunneridae</taxon>
        <taxon>Pentapetalae</taxon>
        <taxon>rosids</taxon>
        <taxon>fabids</taxon>
        <taxon>Malpighiales</taxon>
        <taxon>Euphorbiaceae</taxon>
        <taxon>Crotonoideae</taxon>
        <taxon>Micrandreae</taxon>
        <taxon>Hevea</taxon>
    </lineage>
</organism>
<dbReference type="SUPFAM" id="SSF50998">
    <property type="entry name" value="Quinoprotein alcohol dehydrogenase-like"/>
    <property type="match status" value="2"/>
</dbReference>
<feature type="repeat" description="WD" evidence="3">
    <location>
        <begin position="451"/>
        <end position="494"/>
    </location>
</feature>
<dbReference type="Proteomes" id="UP001174677">
    <property type="component" value="Chromosome 11"/>
</dbReference>
<dbReference type="SMART" id="SM00667">
    <property type="entry name" value="LisH"/>
    <property type="match status" value="1"/>
</dbReference>
<proteinExistence type="predicted"/>
<dbReference type="SMART" id="SM00320">
    <property type="entry name" value="WD40"/>
    <property type="match status" value="11"/>
</dbReference>
<protein>
    <recommendedName>
        <fullName evidence="5">CTLH domain-containing protein</fullName>
    </recommendedName>
</protein>
<dbReference type="PROSITE" id="PS50897">
    <property type="entry name" value="CTLH"/>
    <property type="match status" value="1"/>
</dbReference>
<dbReference type="Pfam" id="PF17814">
    <property type="entry name" value="LisH_TPL"/>
    <property type="match status" value="1"/>
</dbReference>
<comment type="caution">
    <text evidence="6">The sequence shown here is derived from an EMBL/GenBank/DDBJ whole genome shotgun (WGS) entry which is preliminary data.</text>
</comment>
<dbReference type="InterPro" id="IPR006595">
    <property type="entry name" value="CTLH_C"/>
</dbReference>
<dbReference type="SMART" id="SM00668">
    <property type="entry name" value="CTLH"/>
    <property type="match status" value="1"/>
</dbReference>
<name>A0ABQ9LK89_HEVBR</name>
<dbReference type="Gene3D" id="2.130.10.10">
    <property type="entry name" value="YVTN repeat-like/Quinoprotein amine dehydrogenase"/>
    <property type="match status" value="3"/>
</dbReference>
<evidence type="ECO:0000256" key="4">
    <source>
        <dbReference type="SAM" id="MobiDB-lite"/>
    </source>
</evidence>
<evidence type="ECO:0000256" key="2">
    <source>
        <dbReference type="ARBA" id="ARBA00022737"/>
    </source>
</evidence>
<dbReference type="Pfam" id="PF21889">
    <property type="entry name" value="TPR1-like_2nd"/>
    <property type="match status" value="1"/>
</dbReference>
<dbReference type="EMBL" id="JARPOI010000011">
    <property type="protein sequence ID" value="KAJ9167705.1"/>
    <property type="molecule type" value="Genomic_DNA"/>
</dbReference>
<evidence type="ECO:0000313" key="7">
    <source>
        <dbReference type="Proteomes" id="UP001174677"/>
    </source>
</evidence>
<dbReference type="PANTHER" id="PTHR44083:SF30">
    <property type="entry name" value="TOPLESS-LIKE PROTEIN"/>
    <property type="match status" value="1"/>
</dbReference>
<reference evidence="6" key="1">
    <citation type="journal article" date="2023" name="Plant Biotechnol. J.">
        <title>Chromosome-level wild Hevea brasiliensis genome provides new tools for genomic-assisted breeding and valuable loci to elevate rubber yield.</title>
        <authorList>
            <person name="Cheng H."/>
            <person name="Song X."/>
            <person name="Hu Y."/>
            <person name="Wu T."/>
            <person name="Yang Q."/>
            <person name="An Z."/>
            <person name="Feng S."/>
            <person name="Deng Z."/>
            <person name="Wu W."/>
            <person name="Zeng X."/>
            <person name="Tu M."/>
            <person name="Wang X."/>
            <person name="Huang H."/>
        </authorList>
    </citation>
    <scope>NUCLEOTIDE SEQUENCE</scope>
    <source>
        <strain evidence="6">MT/VB/25A 57/8</strain>
    </source>
</reference>
<dbReference type="Pfam" id="PF00400">
    <property type="entry name" value="WD40"/>
    <property type="match status" value="3"/>
</dbReference>
<keyword evidence="2" id="KW-0677">Repeat</keyword>
<dbReference type="InterPro" id="IPR001680">
    <property type="entry name" value="WD40_rpt"/>
</dbReference>
<dbReference type="InterPro" id="IPR011047">
    <property type="entry name" value="Quinoprotein_ADH-like_sf"/>
</dbReference>
<dbReference type="InterPro" id="IPR015943">
    <property type="entry name" value="WD40/YVTN_repeat-like_dom_sf"/>
</dbReference>